<dbReference type="GO" id="GO:0046982">
    <property type="term" value="F:protein heterodimerization activity"/>
    <property type="evidence" value="ECO:0007669"/>
    <property type="project" value="InterPro"/>
</dbReference>
<dbReference type="CDD" id="cd07979">
    <property type="entry name" value="HFD_TAF9"/>
    <property type="match status" value="1"/>
</dbReference>
<sequence>MYSGGVRPSLPSAAAGGASGPDEPRDARVVRELLRSMGLGEGEYEPRVLHQFLDLAYRYVGDVLGDAQVYADHAAKPQLDADDIRLAIQAKVNFSFSQPPPREV</sequence>
<dbReference type="GO" id="GO:0051123">
    <property type="term" value="P:RNA polymerase II preinitiation complex assembly"/>
    <property type="evidence" value="ECO:0007669"/>
    <property type="project" value="TreeGrafter"/>
</dbReference>
<dbReference type="InterPro" id="IPR051431">
    <property type="entry name" value="TFIID_subunit_9"/>
</dbReference>
<protein>
    <recommendedName>
        <fullName evidence="9">Transcription initiation factor TFIID subunit 9</fullName>
    </recommendedName>
</protein>
<proteinExistence type="inferred from homology"/>
<reference evidence="8" key="1">
    <citation type="journal article" date="2014" name="Science">
        <title>Ancient hybridizations among the ancestral genomes of bread wheat.</title>
        <authorList>
            <consortium name="International Wheat Genome Sequencing Consortium,"/>
            <person name="Marcussen T."/>
            <person name="Sandve S.R."/>
            <person name="Heier L."/>
            <person name="Spannagl M."/>
            <person name="Pfeifer M."/>
            <person name="Jakobsen K.S."/>
            <person name="Wulff B.B."/>
            <person name="Steuernagel B."/>
            <person name="Mayer K.F."/>
            <person name="Olsen O.A."/>
        </authorList>
    </citation>
    <scope>NUCLEOTIDE SEQUENCE [LARGE SCALE GENOMIC DNA]</scope>
    <source>
        <strain evidence="8">cv. AL8/78</strain>
    </source>
</reference>
<dbReference type="EnsemblPlants" id="AET3Gv20863600.11">
    <property type="protein sequence ID" value="AET3Gv20863600.11"/>
    <property type="gene ID" value="AET3Gv20863600"/>
</dbReference>
<evidence type="ECO:0000256" key="1">
    <source>
        <dbReference type="ARBA" id="ARBA00004123"/>
    </source>
</evidence>
<comment type="subcellular location">
    <subcellularLocation>
        <location evidence="1">Nucleus</location>
    </subcellularLocation>
</comment>
<evidence type="ECO:0000256" key="5">
    <source>
        <dbReference type="ARBA" id="ARBA00023242"/>
    </source>
</evidence>
<dbReference type="PANTHER" id="PTHR48068">
    <property type="entry name" value="TAF9 RNA POLYMERASE II, TATA BOX-BINDING PROTEIN (TBP)-ASSOCIATED FACTOR"/>
    <property type="match status" value="1"/>
</dbReference>
<dbReference type="InterPro" id="IPR003162">
    <property type="entry name" value="TFIID-31"/>
</dbReference>
<evidence type="ECO:0000313" key="7">
    <source>
        <dbReference type="EnsemblPlants" id="AET3Gv20863600.11"/>
    </source>
</evidence>
<keyword evidence="8" id="KW-1185">Reference proteome</keyword>
<dbReference type="Pfam" id="PF02291">
    <property type="entry name" value="TFIID-31kDa"/>
    <property type="match status" value="1"/>
</dbReference>
<keyword evidence="4" id="KW-0804">Transcription</keyword>
<dbReference type="GO" id="GO:0000124">
    <property type="term" value="C:SAGA complex"/>
    <property type="evidence" value="ECO:0007669"/>
    <property type="project" value="TreeGrafter"/>
</dbReference>
<dbReference type="FunFam" id="1.10.20.10:FF:000018">
    <property type="entry name" value="Transcription initiation factor TFIID subunit 9"/>
    <property type="match status" value="1"/>
</dbReference>
<accession>A0A453G2Y6</accession>
<organism evidence="7 8">
    <name type="scientific">Aegilops tauschii subsp. strangulata</name>
    <name type="common">Goatgrass</name>
    <dbReference type="NCBI Taxonomy" id="200361"/>
    <lineage>
        <taxon>Eukaryota</taxon>
        <taxon>Viridiplantae</taxon>
        <taxon>Streptophyta</taxon>
        <taxon>Embryophyta</taxon>
        <taxon>Tracheophyta</taxon>
        <taxon>Spermatophyta</taxon>
        <taxon>Magnoliopsida</taxon>
        <taxon>Liliopsida</taxon>
        <taxon>Poales</taxon>
        <taxon>Poaceae</taxon>
        <taxon>BOP clade</taxon>
        <taxon>Pooideae</taxon>
        <taxon>Triticodae</taxon>
        <taxon>Triticeae</taxon>
        <taxon>Triticinae</taxon>
        <taxon>Aegilops</taxon>
    </lineage>
</organism>
<reference evidence="8" key="2">
    <citation type="journal article" date="2017" name="Nat. Plants">
        <title>The Aegilops tauschii genome reveals multiple impacts of transposons.</title>
        <authorList>
            <person name="Zhao G."/>
            <person name="Zou C."/>
            <person name="Li K."/>
            <person name="Wang K."/>
            <person name="Li T."/>
            <person name="Gao L."/>
            <person name="Zhang X."/>
            <person name="Wang H."/>
            <person name="Yang Z."/>
            <person name="Liu X."/>
            <person name="Jiang W."/>
            <person name="Mao L."/>
            <person name="Kong X."/>
            <person name="Jiao Y."/>
            <person name="Jia J."/>
        </authorList>
    </citation>
    <scope>NUCLEOTIDE SEQUENCE [LARGE SCALE GENOMIC DNA]</scope>
    <source>
        <strain evidence="8">cv. AL8/78</strain>
    </source>
</reference>
<keyword evidence="5" id="KW-0539">Nucleus</keyword>
<dbReference type="PANTHER" id="PTHR48068:SF7">
    <property type="entry name" value="TRANSCRIPTION INITIATION FACTOR TFIID SUBUNIT 9"/>
    <property type="match status" value="1"/>
</dbReference>
<dbReference type="GO" id="GO:0003713">
    <property type="term" value="F:transcription coactivator activity"/>
    <property type="evidence" value="ECO:0007669"/>
    <property type="project" value="TreeGrafter"/>
</dbReference>
<keyword evidence="3" id="KW-0805">Transcription regulation</keyword>
<dbReference type="Gramene" id="AET3Gv20863600.11">
    <property type="protein sequence ID" value="AET3Gv20863600.11"/>
    <property type="gene ID" value="AET3Gv20863600"/>
</dbReference>
<name>A0A453G2Y6_AEGTS</name>
<comment type="similarity">
    <text evidence="2">Belongs to the TAF9 family.</text>
</comment>
<evidence type="ECO:0000256" key="2">
    <source>
        <dbReference type="ARBA" id="ARBA00007646"/>
    </source>
</evidence>
<evidence type="ECO:0008006" key="9">
    <source>
        <dbReference type="Google" id="ProtNLM"/>
    </source>
</evidence>
<evidence type="ECO:0000256" key="6">
    <source>
        <dbReference type="SAM" id="MobiDB-lite"/>
    </source>
</evidence>
<dbReference type="GO" id="GO:0016251">
    <property type="term" value="F:RNA polymerase II general transcription initiation factor activity"/>
    <property type="evidence" value="ECO:0007669"/>
    <property type="project" value="TreeGrafter"/>
</dbReference>
<dbReference type="AlphaFoldDB" id="A0A453G2Y6"/>
<dbReference type="Gene3D" id="1.10.20.10">
    <property type="entry name" value="Histone, subunit A"/>
    <property type="match status" value="1"/>
</dbReference>
<evidence type="ECO:0000256" key="4">
    <source>
        <dbReference type="ARBA" id="ARBA00023163"/>
    </source>
</evidence>
<dbReference type="InterPro" id="IPR009072">
    <property type="entry name" value="Histone-fold"/>
</dbReference>
<evidence type="ECO:0000256" key="3">
    <source>
        <dbReference type="ARBA" id="ARBA00023015"/>
    </source>
</evidence>
<dbReference type="Proteomes" id="UP000015105">
    <property type="component" value="Chromosome 3D"/>
</dbReference>
<feature type="region of interest" description="Disordered" evidence="6">
    <location>
        <begin position="1"/>
        <end position="26"/>
    </location>
</feature>
<reference evidence="7" key="3">
    <citation type="journal article" date="2017" name="Nature">
        <title>Genome sequence of the progenitor of the wheat D genome Aegilops tauschii.</title>
        <authorList>
            <person name="Luo M.C."/>
            <person name="Gu Y.Q."/>
            <person name="Puiu D."/>
            <person name="Wang H."/>
            <person name="Twardziok S.O."/>
            <person name="Deal K.R."/>
            <person name="Huo N."/>
            <person name="Zhu T."/>
            <person name="Wang L."/>
            <person name="Wang Y."/>
            <person name="McGuire P.E."/>
            <person name="Liu S."/>
            <person name="Long H."/>
            <person name="Ramasamy R.K."/>
            <person name="Rodriguez J.C."/>
            <person name="Van S.L."/>
            <person name="Yuan L."/>
            <person name="Wang Z."/>
            <person name="Xia Z."/>
            <person name="Xiao L."/>
            <person name="Anderson O.D."/>
            <person name="Ouyang S."/>
            <person name="Liang Y."/>
            <person name="Zimin A.V."/>
            <person name="Pertea G."/>
            <person name="Qi P."/>
            <person name="Bennetzen J.L."/>
            <person name="Dai X."/>
            <person name="Dawson M.W."/>
            <person name="Muller H.G."/>
            <person name="Kugler K."/>
            <person name="Rivarola-Duarte L."/>
            <person name="Spannagl M."/>
            <person name="Mayer K.F.X."/>
            <person name="Lu F.H."/>
            <person name="Bevan M.W."/>
            <person name="Leroy P."/>
            <person name="Li P."/>
            <person name="You F.M."/>
            <person name="Sun Q."/>
            <person name="Liu Z."/>
            <person name="Lyons E."/>
            <person name="Wicker T."/>
            <person name="Salzberg S.L."/>
            <person name="Devos K.M."/>
            <person name="Dvorak J."/>
        </authorList>
    </citation>
    <scope>NUCLEOTIDE SEQUENCE [LARGE SCALE GENOMIC DNA]</scope>
    <source>
        <strain evidence="7">cv. AL8/78</strain>
    </source>
</reference>
<evidence type="ECO:0000313" key="8">
    <source>
        <dbReference type="Proteomes" id="UP000015105"/>
    </source>
</evidence>
<dbReference type="SUPFAM" id="SSF47113">
    <property type="entry name" value="Histone-fold"/>
    <property type="match status" value="1"/>
</dbReference>
<dbReference type="GO" id="GO:0005669">
    <property type="term" value="C:transcription factor TFIID complex"/>
    <property type="evidence" value="ECO:0007669"/>
    <property type="project" value="TreeGrafter"/>
</dbReference>
<reference evidence="7" key="5">
    <citation type="journal article" date="2021" name="G3 (Bethesda)">
        <title>Aegilops tauschii genome assembly Aet v5.0 features greater sequence contiguity and improved annotation.</title>
        <authorList>
            <person name="Wang L."/>
            <person name="Zhu T."/>
            <person name="Rodriguez J.C."/>
            <person name="Deal K.R."/>
            <person name="Dubcovsky J."/>
            <person name="McGuire P.E."/>
            <person name="Lux T."/>
            <person name="Spannagl M."/>
            <person name="Mayer K.F.X."/>
            <person name="Baldrich P."/>
            <person name="Meyers B.C."/>
            <person name="Huo N."/>
            <person name="Gu Y.Q."/>
            <person name="Zhou H."/>
            <person name="Devos K.M."/>
            <person name="Bennetzen J.L."/>
            <person name="Unver T."/>
            <person name="Budak H."/>
            <person name="Gulick P.J."/>
            <person name="Galiba G."/>
            <person name="Kalapos B."/>
            <person name="Nelson D.R."/>
            <person name="Li P."/>
            <person name="You F.M."/>
            <person name="Luo M.C."/>
            <person name="Dvorak J."/>
        </authorList>
    </citation>
    <scope>NUCLEOTIDE SEQUENCE [LARGE SCALE GENOMIC DNA]</scope>
    <source>
        <strain evidence="7">cv. AL8/78</strain>
    </source>
</reference>
<reference evidence="7" key="4">
    <citation type="submission" date="2019-03" db="UniProtKB">
        <authorList>
            <consortium name="EnsemblPlants"/>
        </authorList>
    </citation>
    <scope>IDENTIFICATION</scope>
</reference>